<protein>
    <submittedName>
        <fullName evidence="1">Uncharacterized protein</fullName>
    </submittedName>
</protein>
<dbReference type="Proteomes" id="UP000315440">
    <property type="component" value="Unassembled WGS sequence"/>
</dbReference>
<sequence>MSGPFLPAQVWLPRSGCPNVLPSPGRALAVLIAQCLEGPHG</sequence>
<dbReference type="AlphaFoldDB" id="A0A5C5ZI95"/>
<evidence type="ECO:0000313" key="1">
    <source>
        <dbReference type="EMBL" id="TWT86263.1"/>
    </source>
</evidence>
<name>A0A5C5ZI95_9BACT</name>
<proteinExistence type="predicted"/>
<comment type="caution">
    <text evidence="1">The sequence shown here is derived from an EMBL/GenBank/DDBJ whole genome shotgun (WGS) entry which is preliminary data.</text>
</comment>
<evidence type="ECO:0000313" key="2">
    <source>
        <dbReference type="Proteomes" id="UP000315440"/>
    </source>
</evidence>
<reference evidence="1 2" key="1">
    <citation type="submission" date="2019-02" db="EMBL/GenBank/DDBJ databases">
        <title>Deep-cultivation of Planctomycetes and their phenomic and genomic characterization uncovers novel biology.</title>
        <authorList>
            <person name="Wiegand S."/>
            <person name="Jogler M."/>
            <person name="Boedeker C."/>
            <person name="Pinto D."/>
            <person name="Vollmers J."/>
            <person name="Rivas-Marin E."/>
            <person name="Kohn T."/>
            <person name="Peeters S.H."/>
            <person name="Heuer A."/>
            <person name="Rast P."/>
            <person name="Oberbeckmann S."/>
            <person name="Bunk B."/>
            <person name="Jeske O."/>
            <person name="Meyerdierks A."/>
            <person name="Storesund J.E."/>
            <person name="Kallscheuer N."/>
            <person name="Luecker S."/>
            <person name="Lage O.M."/>
            <person name="Pohl T."/>
            <person name="Merkel B.J."/>
            <person name="Hornburger P."/>
            <person name="Mueller R.-W."/>
            <person name="Bruemmer F."/>
            <person name="Labrenz M."/>
            <person name="Spormann A.M."/>
            <person name="Op Den Camp H."/>
            <person name="Overmann J."/>
            <person name="Amann R."/>
            <person name="Jetten M.S.M."/>
            <person name="Mascher T."/>
            <person name="Medema M.H."/>
            <person name="Devos D.P."/>
            <person name="Kaster A.-K."/>
            <person name="Ovreas L."/>
            <person name="Rohde M."/>
            <person name="Galperin M.Y."/>
            <person name="Jogler C."/>
        </authorList>
    </citation>
    <scope>NUCLEOTIDE SEQUENCE [LARGE SCALE GENOMIC DNA]</scope>
    <source>
        <strain evidence="1 2">Mal64</strain>
    </source>
</reference>
<accession>A0A5C5ZI95</accession>
<organism evidence="1 2">
    <name type="scientific">Pseudobythopirellula maris</name>
    <dbReference type="NCBI Taxonomy" id="2527991"/>
    <lineage>
        <taxon>Bacteria</taxon>
        <taxon>Pseudomonadati</taxon>
        <taxon>Planctomycetota</taxon>
        <taxon>Planctomycetia</taxon>
        <taxon>Pirellulales</taxon>
        <taxon>Lacipirellulaceae</taxon>
        <taxon>Pseudobythopirellula</taxon>
    </lineage>
</organism>
<gene>
    <name evidence="1" type="ORF">Mal64_38030</name>
</gene>
<keyword evidence="2" id="KW-1185">Reference proteome</keyword>
<dbReference type="EMBL" id="SJPQ01000005">
    <property type="protein sequence ID" value="TWT86263.1"/>
    <property type="molecule type" value="Genomic_DNA"/>
</dbReference>